<dbReference type="PANTHER" id="PTHR10625:SF48">
    <property type="entry name" value="HISTONE DEACETYLASE 7"/>
    <property type="match status" value="1"/>
</dbReference>
<keyword evidence="11" id="KW-1185">Reference proteome</keyword>
<keyword evidence="5" id="KW-0378">Hydrolase</keyword>
<dbReference type="EMBL" id="GL348717">
    <property type="protein sequence ID" value="EFH53092.1"/>
    <property type="molecule type" value="Genomic_DNA"/>
</dbReference>
<accession>D7LQ68</accession>
<reference evidence="10" key="3">
    <citation type="submission" date="2010-06" db="EMBL/GenBank/DDBJ databases">
        <title>The basis of rapid genome size change in Arabidopsis.</title>
        <authorList>
            <consortium name="US DOE Joint Genome Institute (JGI-PGF)"/>
            <person name="Bakker E."/>
            <person name="Bergelson J."/>
            <person name="Cheng J.Fang."/>
            <person name="Clark R.M."/>
            <person name="Fawcett J."/>
            <person name="Gaut B."/>
            <person name="Grigoriev I."/>
            <person name="Gundlach H."/>
            <person name="Guo Y."/>
            <person name="Haberer G."/>
            <person name="Hollister J."/>
            <person name="Hu T.T."/>
            <person name="Mayer K.F.X."/>
            <person name="Nasrallah J."/>
            <person name="Nordborg M."/>
            <person name="Otillar R."/>
            <person name="Pattyn P."/>
            <person name="Schmutz J."/>
            <person name="Spannagl M."/>
            <person name="van de Peer Y."/>
            <person name="Wang X."/>
            <person name="Weigel D."/>
            <person name="Yang L."/>
        </authorList>
    </citation>
    <scope>NUCLEOTIDE SEQUENCE</scope>
</reference>
<dbReference type="InterPro" id="IPR023696">
    <property type="entry name" value="Ureohydrolase_dom_sf"/>
</dbReference>
<dbReference type="PRINTS" id="PR01271">
    <property type="entry name" value="HISDACETLASE"/>
</dbReference>
<dbReference type="eggNOG" id="KOG1342">
    <property type="taxonomic scope" value="Eukaryota"/>
</dbReference>
<comment type="cofactor">
    <cofactor evidence="1">
        <name>Zn(2+)</name>
        <dbReference type="ChEBI" id="CHEBI:29105"/>
    </cofactor>
</comment>
<dbReference type="EC" id="3.5.1.98" evidence="3"/>
<evidence type="ECO:0000313" key="9">
    <source>
        <dbReference type="EMBL" id="EFH44637.1"/>
    </source>
</evidence>
<dbReference type="GO" id="GO:0141221">
    <property type="term" value="F:histone deacetylase activity, hydrolytic mechanism"/>
    <property type="evidence" value="ECO:0007669"/>
    <property type="project" value="UniProtKB-EC"/>
</dbReference>
<name>D7LQ68_ARALL</name>
<gene>
    <name evidence="10" type="ORF">ARALYDRAFT_904511</name>
    <name evidence="9" type="ORF">ARALYDRAFT_915595</name>
</gene>
<proteinExistence type="inferred from homology"/>
<evidence type="ECO:0000256" key="1">
    <source>
        <dbReference type="ARBA" id="ARBA00001947"/>
    </source>
</evidence>
<feature type="domain" description="Histone deacetylase" evidence="8">
    <location>
        <begin position="11"/>
        <end position="144"/>
    </location>
</feature>
<evidence type="ECO:0000256" key="5">
    <source>
        <dbReference type="ARBA" id="ARBA00022801"/>
    </source>
</evidence>
<reference evidence="11" key="4">
    <citation type="journal article" date="2011" name="Nat. Genet.">
        <title>The Arabidopsis lyrata genome sequence and the basis of rapid genome size change.</title>
        <authorList>
            <person name="Hu T.T."/>
            <person name="Pattyn P."/>
            <person name="Bakker E.G."/>
            <person name="Cao J."/>
            <person name="Cheng J.-F."/>
            <person name="Clark R.M."/>
            <person name="Fahlgren N."/>
            <person name="Fawcett J.A."/>
            <person name="Grimwood J."/>
            <person name="Gundlach H."/>
            <person name="Haberer G."/>
            <person name="Hollister J.D."/>
            <person name="Ossowski S."/>
            <person name="Ottilar R.P."/>
            <person name="Salamov A.A."/>
            <person name="Schneeberger K."/>
            <person name="Spannagl M."/>
            <person name="Wang X."/>
            <person name="Yang L."/>
            <person name="Nasrallah M.E."/>
            <person name="Bergelson J."/>
            <person name="Carrington J.C."/>
            <person name="Gaut B.S."/>
            <person name="Schmutz J."/>
            <person name="Mayer K.F.X."/>
            <person name="Van de Peer Y."/>
            <person name="Grigoriev I.V."/>
            <person name="Nordborg M."/>
            <person name="Weigel D."/>
            <person name="Guo Y.-L."/>
        </authorList>
    </citation>
    <scope>NUCLEOTIDE SEQUENCE [LARGE SCALE GENOMIC DNA]</scope>
    <source>
        <strain evidence="11">cv. MN47</strain>
    </source>
</reference>
<keyword evidence="6" id="KW-0156">Chromatin regulator</keyword>
<reference evidence="9" key="2">
    <citation type="submission" date="2010-06" db="EMBL/GenBank/DDBJ databases">
        <title>The basis of rapid genome size change in Arabidopsis.</title>
        <authorList>
            <person name="Bakker E."/>
            <person name="Bergelson J."/>
            <person name="Cheng J.F."/>
            <person name="Clark R.M."/>
            <person name="Fawcett J."/>
            <person name="Gaut B."/>
            <person name="Grigoriev I."/>
            <person name="Gundlach H."/>
            <person name="Guo Y."/>
            <person name="Haberer G."/>
            <person name="Hollister J."/>
            <person name="Hu T.T."/>
            <person name="Mayer K.F.X."/>
            <person name="Nasrallah J."/>
            <person name="Nordborg M."/>
            <person name="Otillar R."/>
            <person name="Pattyn P."/>
            <person name="Schmutz J."/>
            <person name="Spannagl M."/>
            <person name="van de Peer Y."/>
            <person name="Wang X."/>
            <person name="Weigel D."/>
            <person name="Yang L."/>
        </authorList>
    </citation>
    <scope>NUCLEOTIDE SEQUENCE</scope>
</reference>
<dbReference type="PRINTS" id="PR01270">
    <property type="entry name" value="HDASUPER"/>
</dbReference>
<protein>
    <recommendedName>
        <fullName evidence="3">histone deacetylase</fullName>
        <ecNumber evidence="3">3.5.1.98</ecNumber>
    </recommendedName>
</protein>
<comment type="similarity">
    <text evidence="2">Belongs to the histone deacetylase family. HD type 1 subfamily.</text>
</comment>
<dbReference type="GO" id="GO:0005634">
    <property type="term" value="C:nucleus"/>
    <property type="evidence" value="ECO:0007669"/>
    <property type="project" value="TreeGrafter"/>
</dbReference>
<evidence type="ECO:0000256" key="7">
    <source>
        <dbReference type="ARBA" id="ARBA00048287"/>
    </source>
</evidence>
<dbReference type="Proteomes" id="UP000008694">
    <property type="component" value="Unassembled WGS sequence"/>
</dbReference>
<dbReference type="Gene3D" id="3.40.800.20">
    <property type="entry name" value="Histone deacetylase domain"/>
    <property type="match status" value="1"/>
</dbReference>
<dbReference type="Gramene" id="scaffold_500215.1">
    <property type="protein sequence ID" value="scaffold_500215.1"/>
    <property type="gene ID" value="scaffold_500215.1"/>
</dbReference>
<dbReference type="Pfam" id="PF00850">
    <property type="entry name" value="Hist_deacetyl"/>
    <property type="match status" value="1"/>
</dbReference>
<keyword evidence="4" id="KW-0678">Repressor</keyword>
<evidence type="ECO:0000256" key="2">
    <source>
        <dbReference type="ARBA" id="ARBA00006457"/>
    </source>
</evidence>
<dbReference type="HOGENOM" id="CLU_1752213_0_0_1"/>
<evidence type="ECO:0000313" key="11">
    <source>
        <dbReference type="Proteomes" id="UP000008694"/>
    </source>
</evidence>
<reference evidence="10" key="1">
    <citation type="submission" date="2009-11" db="EMBL/GenBank/DDBJ databases">
        <authorList>
            <consortium name="US DOE Joint Genome Institute (JGI-PGF)"/>
            <person name="Ottilar R."/>
            <person name="Schmutz J."/>
            <person name="Salamov A."/>
            <person name="Cheng J.F."/>
            <person name="Lucas S."/>
            <person name="Pitluck S."/>
            <person name="Gundlach H."/>
            <person name="Guo Y."/>
            <person name="Haberer G."/>
            <person name="Nasrallah J."/>
            <person name="Mayer K.F.X."/>
            <person name="van de Peer Y."/>
            <person name="Weigel D."/>
            <person name="Grigoriev I.V."/>
        </authorList>
    </citation>
    <scope>NUCLEOTIDE SEQUENCE</scope>
</reference>
<dbReference type="STRING" id="81972.D7LQ68"/>
<dbReference type="AlphaFoldDB" id="D7LQ68"/>
<evidence type="ECO:0000256" key="3">
    <source>
        <dbReference type="ARBA" id="ARBA00012111"/>
    </source>
</evidence>
<organism evidence="11">
    <name type="scientific">Arabidopsis lyrata subsp. lyrata</name>
    <name type="common">Lyre-leaved rock-cress</name>
    <dbReference type="NCBI Taxonomy" id="81972"/>
    <lineage>
        <taxon>Eukaryota</taxon>
        <taxon>Viridiplantae</taxon>
        <taxon>Streptophyta</taxon>
        <taxon>Embryophyta</taxon>
        <taxon>Tracheophyta</taxon>
        <taxon>Spermatophyta</taxon>
        <taxon>Magnoliopsida</taxon>
        <taxon>eudicotyledons</taxon>
        <taxon>Gunneridae</taxon>
        <taxon>Pentapetalae</taxon>
        <taxon>rosids</taxon>
        <taxon>malvids</taxon>
        <taxon>Brassicales</taxon>
        <taxon>Brassicaceae</taxon>
        <taxon>Camelineae</taxon>
        <taxon>Arabidopsis</taxon>
    </lineage>
</organism>
<dbReference type="Gramene" id="scaffold_703337.1">
    <property type="protein sequence ID" value="scaffold_703337.1"/>
    <property type="gene ID" value="scaffold_703337.1"/>
</dbReference>
<dbReference type="SUPFAM" id="SSF52768">
    <property type="entry name" value="Arginase/deacetylase"/>
    <property type="match status" value="1"/>
</dbReference>
<dbReference type="InterPro" id="IPR037138">
    <property type="entry name" value="His_deacetylse_dom_sf"/>
</dbReference>
<evidence type="ECO:0000256" key="4">
    <source>
        <dbReference type="ARBA" id="ARBA00022491"/>
    </source>
</evidence>
<dbReference type="GO" id="GO:0040029">
    <property type="term" value="P:epigenetic regulation of gene expression"/>
    <property type="evidence" value="ECO:0007669"/>
    <property type="project" value="TreeGrafter"/>
</dbReference>
<dbReference type="InterPro" id="IPR000286">
    <property type="entry name" value="HDACs"/>
</dbReference>
<comment type="catalytic activity">
    <reaction evidence="7">
        <text>N(6)-acetyl-L-lysyl-[histone] + H2O = L-lysyl-[histone] + acetate</text>
        <dbReference type="Rhea" id="RHEA:58196"/>
        <dbReference type="Rhea" id="RHEA-COMP:9845"/>
        <dbReference type="Rhea" id="RHEA-COMP:11338"/>
        <dbReference type="ChEBI" id="CHEBI:15377"/>
        <dbReference type="ChEBI" id="CHEBI:29969"/>
        <dbReference type="ChEBI" id="CHEBI:30089"/>
        <dbReference type="ChEBI" id="CHEBI:61930"/>
        <dbReference type="EC" id="3.5.1.98"/>
    </reaction>
</comment>
<dbReference type="PANTHER" id="PTHR10625">
    <property type="entry name" value="HISTONE DEACETYLASE HDAC1-RELATED"/>
    <property type="match status" value="1"/>
</dbReference>
<dbReference type="InterPro" id="IPR003084">
    <property type="entry name" value="HDAC_I/II"/>
</dbReference>
<evidence type="ECO:0000259" key="8">
    <source>
        <dbReference type="Pfam" id="PF00850"/>
    </source>
</evidence>
<evidence type="ECO:0000256" key="6">
    <source>
        <dbReference type="ARBA" id="ARBA00022853"/>
    </source>
</evidence>
<dbReference type="InterPro" id="IPR023801">
    <property type="entry name" value="His_deacetylse_dom"/>
</dbReference>
<sequence>MSSSSNPSHVDLDGPVFHNLFDYCRAYAGGTISAAAKLNRQEADIAINWAGGMQNAKKDKASDFGYANDVVLGILELLKTFKRVLYVDIGFRHGDGVEEAFKDTDRVMTVYFHKIGDSGDISDFGEGRGQYYSLNAPLKDGLDQGSKNP</sequence>
<evidence type="ECO:0000313" key="10">
    <source>
        <dbReference type="EMBL" id="EFH53092.1"/>
    </source>
</evidence>
<dbReference type="EMBL" id="GL348719">
    <property type="protein sequence ID" value="EFH44637.1"/>
    <property type="molecule type" value="Genomic_DNA"/>
</dbReference>